<dbReference type="Pfam" id="PF00179">
    <property type="entry name" value="UQ_con"/>
    <property type="match status" value="1"/>
</dbReference>
<evidence type="ECO:0000256" key="1">
    <source>
        <dbReference type="ARBA" id="ARBA00022679"/>
    </source>
</evidence>
<comment type="caution">
    <text evidence="20">The sequence shown here is derived from an EMBL/GenBank/DDBJ whole genome shotgun (WGS) entry which is preliminary data.</text>
</comment>
<keyword evidence="3 17" id="KW-0833">Ubl conjugation pathway</keyword>
<dbReference type="EC" id="2.3.2.24" evidence="8"/>
<dbReference type="EMBL" id="LVZM01013436">
    <property type="protein sequence ID" value="OUC44083.1"/>
    <property type="molecule type" value="Genomic_DNA"/>
</dbReference>
<dbReference type="FunFam" id="3.10.110.10:FF:000078">
    <property type="entry name" value="ubiquitin-conjugating enzyme E2 H isoform X2"/>
    <property type="match status" value="1"/>
</dbReference>
<gene>
    <name evidence="20" type="ORF">D917_02332</name>
</gene>
<dbReference type="SUPFAM" id="SSF54495">
    <property type="entry name" value="UBC-like"/>
    <property type="match status" value="1"/>
</dbReference>
<evidence type="ECO:0000256" key="3">
    <source>
        <dbReference type="ARBA" id="ARBA00022786"/>
    </source>
</evidence>
<keyword evidence="4 17" id="KW-0067">ATP-binding</keyword>
<feature type="compositionally biased region" description="Acidic residues" evidence="18">
    <location>
        <begin position="191"/>
        <end position="203"/>
    </location>
</feature>
<protein>
    <recommendedName>
        <fullName evidence="11">Ubiquitin-conjugating enzyme E2 H</fullName>
        <ecNumber evidence="8">2.3.2.24</ecNumber>
    </recommendedName>
    <alternativeName>
        <fullName evidence="14">(E3-independent) E2 ubiquitin-conjugating enzyme H</fullName>
    </alternativeName>
    <alternativeName>
        <fullName evidence="12">E2 ubiquitin-conjugating enzyme H</fullName>
    </alternativeName>
    <alternativeName>
        <fullName evidence="15">Ubiquitin carrier protein H</fullName>
    </alternativeName>
    <alternativeName>
        <fullName evidence="13">Ubiquitin-protein ligase H</fullName>
    </alternativeName>
</protein>
<dbReference type="PROSITE" id="PS50127">
    <property type="entry name" value="UBC_2"/>
    <property type="match status" value="1"/>
</dbReference>
<keyword evidence="2 17" id="KW-0547">Nucleotide-binding</keyword>
<evidence type="ECO:0000256" key="11">
    <source>
        <dbReference type="ARBA" id="ARBA00072436"/>
    </source>
</evidence>
<proteinExistence type="inferred from homology"/>
<keyword evidence="6" id="KW-0007">Acetylation</keyword>
<evidence type="ECO:0000256" key="4">
    <source>
        <dbReference type="ARBA" id="ARBA00022840"/>
    </source>
</evidence>
<keyword evidence="1" id="KW-0808">Transferase</keyword>
<evidence type="ECO:0000256" key="17">
    <source>
        <dbReference type="RuleBase" id="RU362109"/>
    </source>
</evidence>
<dbReference type="AlphaFoldDB" id="A0A1Y3EG12"/>
<dbReference type="GO" id="GO:0005524">
    <property type="term" value="F:ATP binding"/>
    <property type="evidence" value="ECO:0007669"/>
    <property type="project" value="UniProtKB-UniRule"/>
</dbReference>
<reference evidence="20 21" key="1">
    <citation type="submission" date="2015-04" db="EMBL/GenBank/DDBJ databases">
        <title>Draft genome of the roundworm Trichinella nativa.</title>
        <authorList>
            <person name="Mitreva M."/>
        </authorList>
    </citation>
    <scope>NUCLEOTIDE SEQUENCE [LARGE SCALE GENOMIC DNA]</scope>
    <source>
        <strain evidence="20 21">ISS45</strain>
    </source>
</reference>
<comment type="similarity">
    <text evidence="17">Belongs to the ubiquitin-conjugating enzyme family.</text>
</comment>
<dbReference type="GO" id="GO:0061631">
    <property type="term" value="F:ubiquitin conjugating enzyme activity"/>
    <property type="evidence" value="ECO:0007669"/>
    <property type="project" value="UniProtKB-EC"/>
</dbReference>
<evidence type="ECO:0000256" key="10">
    <source>
        <dbReference type="ARBA" id="ARBA00063081"/>
    </source>
</evidence>
<dbReference type="GO" id="GO:0016874">
    <property type="term" value="F:ligase activity"/>
    <property type="evidence" value="ECO:0007669"/>
    <property type="project" value="UniProtKB-KW"/>
</dbReference>
<dbReference type="InterPro" id="IPR016135">
    <property type="entry name" value="UBQ-conjugating_enzyme/RWD"/>
</dbReference>
<evidence type="ECO:0000256" key="16">
    <source>
        <dbReference type="PROSITE-ProRule" id="PRU10133"/>
    </source>
</evidence>
<evidence type="ECO:0000259" key="19">
    <source>
        <dbReference type="PROSITE" id="PS50127"/>
    </source>
</evidence>
<dbReference type="PANTHER" id="PTHR24068">
    <property type="entry name" value="UBIQUITIN-CONJUGATING ENZYME E2"/>
    <property type="match status" value="1"/>
</dbReference>
<evidence type="ECO:0000256" key="14">
    <source>
        <dbReference type="ARBA" id="ARBA00078369"/>
    </source>
</evidence>
<comment type="subunit">
    <text evidence="10">Interacts with MAEA and WDR26, components of the CTLH complex that contains GID4, RANBP9 and/or RANBP10, MKLN1, MAEA, RMND5A (or alternatively its paralog RMND5B), GID8, ARMC8, WDR26 and YPEL5.</text>
</comment>
<comment type="function">
    <text evidence="9">Accepts ubiquitin from the E1 complex and catalyzes its covalent attachment to other proteins. E2 ubiquitin conjugating enzyme that transfers ubiquitin to MAEA, a core component of the CTLH E3 ubiquitin-protein ligase complex. In vitro catalyzes 'Lys-11'- and 'Lys-48'-linked polyubiquitination. Capable, in vitro, to ubiquitinate histone H2A.</text>
</comment>
<evidence type="ECO:0000256" key="8">
    <source>
        <dbReference type="ARBA" id="ARBA00039076"/>
    </source>
</evidence>
<dbReference type="Gene3D" id="3.10.110.10">
    <property type="entry name" value="Ubiquitin Conjugating Enzyme"/>
    <property type="match status" value="1"/>
</dbReference>
<comment type="catalytic activity">
    <reaction evidence="7">
        <text>S-ubiquitinyl-[E1 ubiquitin-activating enzyme]-L-cysteine + [acceptor protein]-L-lysine = [E1 ubiquitin-activating enzyme]-L-cysteine + N(6)-monoubiquitinyl-[acceptor protein]-L-lysine.</text>
        <dbReference type="EC" id="2.3.2.24"/>
    </reaction>
</comment>
<dbReference type="Proteomes" id="UP000243006">
    <property type="component" value="Unassembled WGS sequence"/>
</dbReference>
<evidence type="ECO:0000256" key="6">
    <source>
        <dbReference type="ARBA" id="ARBA00022990"/>
    </source>
</evidence>
<feature type="region of interest" description="Disordered" evidence="18">
    <location>
        <begin position="174"/>
        <end position="222"/>
    </location>
</feature>
<evidence type="ECO:0000256" key="9">
    <source>
        <dbReference type="ARBA" id="ARBA00060202"/>
    </source>
</evidence>
<feature type="domain" description="UBC core" evidence="19">
    <location>
        <begin position="12"/>
        <end position="165"/>
    </location>
</feature>
<evidence type="ECO:0000256" key="15">
    <source>
        <dbReference type="ARBA" id="ARBA00082119"/>
    </source>
</evidence>
<feature type="non-terminal residue" evidence="20">
    <location>
        <position position="1"/>
    </location>
</feature>
<dbReference type="InterPro" id="IPR023313">
    <property type="entry name" value="UBQ-conjugating_AS"/>
</dbReference>
<name>A0A1Y3EG12_9BILA</name>
<evidence type="ECO:0000313" key="20">
    <source>
        <dbReference type="EMBL" id="OUC44083.1"/>
    </source>
</evidence>
<evidence type="ECO:0000256" key="12">
    <source>
        <dbReference type="ARBA" id="ARBA00076312"/>
    </source>
</evidence>
<accession>A0A1Y3EG12</accession>
<sequence>LFKVFCFRIESKHEVTILGGLNEFAVKFYGPEGTELFSTNQPKSISQNYSMRSIIELKPPYEGGVWRVRVDLPDKYPFKSPSIGFMNKIFHPNIDEASGTVCLDVINQAWTALFDLANIFESFLPQLLAYPNPTDPLNGDAASLYLHKPEEFKKKCRDFVSKYASEDALRKYCPETDGQGSSTSRQRDCCDDSENGCDEENGSDSESTISDFSEDETRGMEL</sequence>
<dbReference type="CDD" id="cd23797">
    <property type="entry name" value="UBCc_UBE2H"/>
    <property type="match status" value="1"/>
</dbReference>
<evidence type="ECO:0000313" key="21">
    <source>
        <dbReference type="Proteomes" id="UP000243006"/>
    </source>
</evidence>
<evidence type="ECO:0000256" key="5">
    <source>
        <dbReference type="ARBA" id="ARBA00022843"/>
    </source>
</evidence>
<keyword evidence="20" id="KW-0436">Ligase</keyword>
<feature type="active site" description="Glycyl thioester intermediate" evidence="16">
    <location>
        <position position="102"/>
    </location>
</feature>
<dbReference type="SMART" id="SM00212">
    <property type="entry name" value="UBCc"/>
    <property type="match status" value="1"/>
</dbReference>
<dbReference type="InterPro" id="IPR000608">
    <property type="entry name" value="UBC"/>
</dbReference>
<evidence type="ECO:0000256" key="13">
    <source>
        <dbReference type="ARBA" id="ARBA00077502"/>
    </source>
</evidence>
<evidence type="ECO:0000256" key="18">
    <source>
        <dbReference type="SAM" id="MobiDB-lite"/>
    </source>
</evidence>
<organism evidence="20 21">
    <name type="scientific">Trichinella nativa</name>
    <dbReference type="NCBI Taxonomy" id="6335"/>
    <lineage>
        <taxon>Eukaryota</taxon>
        <taxon>Metazoa</taxon>
        <taxon>Ecdysozoa</taxon>
        <taxon>Nematoda</taxon>
        <taxon>Enoplea</taxon>
        <taxon>Dorylaimia</taxon>
        <taxon>Trichinellida</taxon>
        <taxon>Trichinellidae</taxon>
        <taxon>Trichinella</taxon>
    </lineage>
</organism>
<evidence type="ECO:0000256" key="2">
    <source>
        <dbReference type="ARBA" id="ARBA00022741"/>
    </source>
</evidence>
<evidence type="ECO:0000256" key="7">
    <source>
        <dbReference type="ARBA" id="ARBA00035845"/>
    </source>
</evidence>
<keyword evidence="5" id="KW-0832">Ubl conjugation</keyword>
<dbReference type="PROSITE" id="PS00183">
    <property type="entry name" value="UBC_1"/>
    <property type="match status" value="1"/>
</dbReference>